<comment type="caution">
    <text evidence="2">The sequence shown here is derived from an EMBL/GenBank/DDBJ whole genome shotgun (WGS) entry which is preliminary data.</text>
</comment>
<sequence>MNPSSFQTTIENQFDYLCKRGMEDERIDYFRHLSRISKQEVSFSDTGDYLINQFSTVDHYATDLQMFTLYGLRIGVESDLLSEALRNLTNKKRNIILLYYFLDMSDSEIATLLKVNRSTVYRHRTSGLAFIKKYMKEHAE</sequence>
<organism evidence="2 3">
    <name type="scientific">Oceanobacillus neutriphilus</name>
    <dbReference type="NCBI Taxonomy" id="531815"/>
    <lineage>
        <taxon>Bacteria</taxon>
        <taxon>Bacillati</taxon>
        <taxon>Bacillota</taxon>
        <taxon>Bacilli</taxon>
        <taxon>Bacillales</taxon>
        <taxon>Bacillaceae</taxon>
        <taxon>Oceanobacillus</taxon>
    </lineage>
</organism>
<dbReference type="InterPro" id="IPR036388">
    <property type="entry name" value="WH-like_DNA-bd_sf"/>
</dbReference>
<proteinExistence type="predicted"/>
<dbReference type="Pfam" id="PF08281">
    <property type="entry name" value="Sigma70_r4_2"/>
    <property type="match status" value="1"/>
</dbReference>
<dbReference type="Gene3D" id="1.10.10.10">
    <property type="entry name" value="Winged helix-like DNA-binding domain superfamily/Winged helix DNA-binding domain"/>
    <property type="match status" value="1"/>
</dbReference>
<name>A0ABQ2NQR0_9BACI</name>
<gene>
    <name evidence="2" type="ORF">GCM10011346_10750</name>
</gene>
<dbReference type="NCBIfam" id="TIGR02937">
    <property type="entry name" value="sigma70-ECF"/>
    <property type="match status" value="1"/>
</dbReference>
<dbReference type="Proteomes" id="UP000641206">
    <property type="component" value="Unassembled WGS sequence"/>
</dbReference>
<dbReference type="EMBL" id="BMLW01000002">
    <property type="protein sequence ID" value="GGP08837.1"/>
    <property type="molecule type" value="Genomic_DNA"/>
</dbReference>
<dbReference type="InterPro" id="IPR013324">
    <property type="entry name" value="RNA_pol_sigma_r3/r4-like"/>
</dbReference>
<reference evidence="3" key="1">
    <citation type="journal article" date="2019" name="Int. J. Syst. Evol. Microbiol.">
        <title>The Global Catalogue of Microorganisms (GCM) 10K type strain sequencing project: providing services to taxonomists for standard genome sequencing and annotation.</title>
        <authorList>
            <consortium name="The Broad Institute Genomics Platform"/>
            <consortium name="The Broad Institute Genome Sequencing Center for Infectious Disease"/>
            <person name="Wu L."/>
            <person name="Ma J."/>
        </authorList>
    </citation>
    <scope>NUCLEOTIDE SEQUENCE [LARGE SCALE GENOMIC DNA]</scope>
    <source>
        <strain evidence="3">CGMCC 1.7693</strain>
    </source>
</reference>
<dbReference type="InterPro" id="IPR013249">
    <property type="entry name" value="RNA_pol_sigma70_r4_t2"/>
</dbReference>
<protein>
    <submittedName>
        <fullName evidence="2">DNA-binding protein</fullName>
    </submittedName>
</protein>
<evidence type="ECO:0000259" key="1">
    <source>
        <dbReference type="Pfam" id="PF08281"/>
    </source>
</evidence>
<keyword evidence="3" id="KW-1185">Reference proteome</keyword>
<accession>A0ABQ2NQR0</accession>
<dbReference type="SUPFAM" id="SSF88659">
    <property type="entry name" value="Sigma3 and sigma4 domains of RNA polymerase sigma factors"/>
    <property type="match status" value="1"/>
</dbReference>
<keyword evidence="2" id="KW-0238">DNA-binding</keyword>
<dbReference type="InterPro" id="IPR014284">
    <property type="entry name" value="RNA_pol_sigma-70_dom"/>
</dbReference>
<feature type="domain" description="RNA polymerase sigma factor 70 region 4 type 2" evidence="1">
    <location>
        <begin position="80"/>
        <end position="127"/>
    </location>
</feature>
<dbReference type="GO" id="GO:0003677">
    <property type="term" value="F:DNA binding"/>
    <property type="evidence" value="ECO:0007669"/>
    <property type="project" value="UniProtKB-KW"/>
</dbReference>
<evidence type="ECO:0000313" key="3">
    <source>
        <dbReference type="Proteomes" id="UP000641206"/>
    </source>
</evidence>
<evidence type="ECO:0000313" key="2">
    <source>
        <dbReference type="EMBL" id="GGP08837.1"/>
    </source>
</evidence>
<dbReference type="RefSeq" id="WP_188733408.1">
    <property type="nucleotide sequence ID" value="NZ_BMLW01000002.1"/>
</dbReference>